<feature type="domain" description="Thiolase N-terminal" evidence="6">
    <location>
        <begin position="4"/>
        <end position="262"/>
    </location>
</feature>
<feature type="domain" description="Thiolase C-terminal" evidence="7">
    <location>
        <begin position="270"/>
        <end position="398"/>
    </location>
</feature>
<dbReference type="CDD" id="cd00751">
    <property type="entry name" value="thiolase"/>
    <property type="match status" value="1"/>
</dbReference>
<dbReference type="OrthoDB" id="8951704at2"/>
<dbReference type="FunFam" id="3.40.47.10:FF:000010">
    <property type="entry name" value="Acetyl-CoA acetyltransferase (Thiolase)"/>
    <property type="match status" value="1"/>
</dbReference>
<keyword evidence="3 5" id="KW-0012">Acyltransferase</keyword>
<dbReference type="InterPro" id="IPR016039">
    <property type="entry name" value="Thiolase-like"/>
</dbReference>
<dbReference type="InterPro" id="IPR002155">
    <property type="entry name" value="Thiolase"/>
</dbReference>
<evidence type="ECO:0000256" key="4">
    <source>
        <dbReference type="PIRSR" id="PIRSR000429-1"/>
    </source>
</evidence>
<dbReference type="EMBL" id="QVMU01000034">
    <property type="protein sequence ID" value="RJX65367.1"/>
    <property type="molecule type" value="Genomic_DNA"/>
</dbReference>
<gene>
    <name evidence="8" type="ORF">DZ860_21680</name>
</gene>
<evidence type="ECO:0000313" key="9">
    <source>
        <dbReference type="Proteomes" id="UP000273252"/>
    </source>
</evidence>
<evidence type="ECO:0000256" key="1">
    <source>
        <dbReference type="ARBA" id="ARBA00010982"/>
    </source>
</evidence>
<dbReference type="Gene3D" id="3.40.47.10">
    <property type="match status" value="2"/>
</dbReference>
<dbReference type="SUPFAM" id="SSF53901">
    <property type="entry name" value="Thiolase-like"/>
    <property type="match status" value="2"/>
</dbReference>
<name>A0A3A6QUP3_9VIBR</name>
<dbReference type="InterPro" id="IPR020617">
    <property type="entry name" value="Thiolase_C"/>
</dbReference>
<feature type="active site" description="Proton acceptor" evidence="4">
    <location>
        <position position="356"/>
    </location>
</feature>
<dbReference type="InterPro" id="IPR020616">
    <property type="entry name" value="Thiolase_N"/>
</dbReference>
<dbReference type="Pfam" id="PF02803">
    <property type="entry name" value="Thiolase_C"/>
    <property type="match status" value="1"/>
</dbReference>
<proteinExistence type="inferred from homology"/>
<dbReference type="PANTHER" id="PTHR18919">
    <property type="entry name" value="ACETYL-COA C-ACYLTRANSFERASE"/>
    <property type="match status" value="1"/>
</dbReference>
<reference evidence="8 9" key="1">
    <citation type="submission" date="2018-08" db="EMBL/GenBank/DDBJ databases">
        <title>Vibrio isolated from the Eastern China Marginal Seas.</title>
        <authorList>
            <person name="Li Y."/>
        </authorList>
    </citation>
    <scope>NUCLEOTIDE SEQUENCE [LARGE SCALE GENOMIC DNA]</scope>
    <source>
        <strain evidence="8 9">BEI233</strain>
    </source>
</reference>
<dbReference type="PANTHER" id="PTHR18919:SF107">
    <property type="entry name" value="ACETYL-COA ACETYLTRANSFERASE, CYTOSOLIC"/>
    <property type="match status" value="1"/>
</dbReference>
<dbReference type="GO" id="GO:0044281">
    <property type="term" value="P:small molecule metabolic process"/>
    <property type="evidence" value="ECO:0007669"/>
    <property type="project" value="UniProtKB-ARBA"/>
</dbReference>
<dbReference type="RefSeq" id="WP_120035185.1">
    <property type="nucleotide sequence ID" value="NZ_QVMU01000034.1"/>
</dbReference>
<evidence type="ECO:0000259" key="6">
    <source>
        <dbReference type="Pfam" id="PF00108"/>
    </source>
</evidence>
<dbReference type="Proteomes" id="UP000273252">
    <property type="component" value="Unassembled WGS sequence"/>
</dbReference>
<feature type="active site" description="Proton acceptor" evidence="4">
    <location>
        <position position="386"/>
    </location>
</feature>
<dbReference type="InterPro" id="IPR020610">
    <property type="entry name" value="Thiolase_AS"/>
</dbReference>
<evidence type="ECO:0000256" key="5">
    <source>
        <dbReference type="RuleBase" id="RU003557"/>
    </source>
</evidence>
<dbReference type="PROSITE" id="PS00099">
    <property type="entry name" value="THIOLASE_3"/>
    <property type="match status" value="1"/>
</dbReference>
<keyword evidence="9" id="KW-1185">Reference proteome</keyword>
<organism evidence="8 9">
    <name type="scientific">Vibrio sinensis</name>
    <dbReference type="NCBI Taxonomy" id="2302434"/>
    <lineage>
        <taxon>Bacteria</taxon>
        <taxon>Pseudomonadati</taxon>
        <taxon>Pseudomonadota</taxon>
        <taxon>Gammaproteobacteria</taxon>
        <taxon>Vibrionales</taxon>
        <taxon>Vibrionaceae</taxon>
        <taxon>Vibrio</taxon>
    </lineage>
</organism>
<comment type="similarity">
    <text evidence="1 5">Belongs to the thiolase-like superfamily. Thiolase family.</text>
</comment>
<evidence type="ECO:0000256" key="2">
    <source>
        <dbReference type="ARBA" id="ARBA00022679"/>
    </source>
</evidence>
<dbReference type="NCBIfam" id="TIGR01930">
    <property type="entry name" value="AcCoA-C-Actrans"/>
    <property type="match status" value="1"/>
</dbReference>
<evidence type="ECO:0000313" key="8">
    <source>
        <dbReference type="EMBL" id="RJX65367.1"/>
    </source>
</evidence>
<keyword evidence="2 5" id="KW-0808">Transferase</keyword>
<evidence type="ECO:0000259" key="7">
    <source>
        <dbReference type="Pfam" id="PF02803"/>
    </source>
</evidence>
<dbReference type="PIRSF" id="PIRSF000429">
    <property type="entry name" value="Ac-CoA_Ac_transf"/>
    <property type="match status" value="1"/>
</dbReference>
<dbReference type="Pfam" id="PF00108">
    <property type="entry name" value="Thiolase_N"/>
    <property type="match status" value="1"/>
</dbReference>
<dbReference type="AlphaFoldDB" id="A0A3A6QUP3"/>
<evidence type="ECO:0000256" key="3">
    <source>
        <dbReference type="ARBA" id="ARBA00023315"/>
    </source>
</evidence>
<accession>A0A3A6QUP3</accession>
<feature type="active site" description="Acyl-thioester intermediate" evidence="4">
    <location>
        <position position="88"/>
    </location>
</feature>
<sequence length="405" mass="43121">MRKVFIVSAKRTAIASFLGSLKNISPVDLAAAVISSILKDTGLHGDELDEVIVGNVLPAGHGQNIARQASIRGGVPASVPAYTVNMLCDSGMKTLMNGVASIREGGAEIILAGGTESMSQAPFISPCGVRTGVKFGDFTMRDHLQENLDDAFNQYHMGMTAENIADLYGISREEQDVFAMRSQERAIAAVDNGHFVDEIVPYIITERHGDISFETDEYPNRTTNLDKLSSLRAAFKKGGSVTAGNASGLNDAASFTLLASEEAVKKYNLTPLCEVISVAQSGLEPEIMGLGPVKSISKALSKAGLDFTDINKFEINEAFAAQAIGVVKQLKIDHKFDSQWLDQRLNVNGGAIALGHPLGASGNRIIVSLIHEMRRAKDTYGLASLCAGGGMGTAVILKMEGSHHE</sequence>
<dbReference type="PROSITE" id="PS00737">
    <property type="entry name" value="THIOLASE_2"/>
    <property type="match status" value="1"/>
</dbReference>
<dbReference type="GO" id="GO:0003988">
    <property type="term" value="F:acetyl-CoA C-acyltransferase activity"/>
    <property type="evidence" value="ECO:0007669"/>
    <property type="project" value="UniProtKB-ARBA"/>
</dbReference>
<comment type="caution">
    <text evidence="8">The sequence shown here is derived from an EMBL/GenBank/DDBJ whole genome shotgun (WGS) entry which is preliminary data.</text>
</comment>
<protein>
    <submittedName>
        <fullName evidence="8">Acetyl-CoA C-acetyltransferase</fullName>
    </submittedName>
</protein>
<dbReference type="InterPro" id="IPR020613">
    <property type="entry name" value="Thiolase_CS"/>
</dbReference>